<organism evidence="1">
    <name type="scientific">Arundo donax</name>
    <name type="common">Giant reed</name>
    <name type="synonym">Donax arundinaceus</name>
    <dbReference type="NCBI Taxonomy" id="35708"/>
    <lineage>
        <taxon>Eukaryota</taxon>
        <taxon>Viridiplantae</taxon>
        <taxon>Streptophyta</taxon>
        <taxon>Embryophyta</taxon>
        <taxon>Tracheophyta</taxon>
        <taxon>Spermatophyta</taxon>
        <taxon>Magnoliopsida</taxon>
        <taxon>Liliopsida</taxon>
        <taxon>Poales</taxon>
        <taxon>Poaceae</taxon>
        <taxon>PACMAD clade</taxon>
        <taxon>Arundinoideae</taxon>
        <taxon>Arundineae</taxon>
        <taxon>Arundo</taxon>
    </lineage>
</organism>
<dbReference type="AlphaFoldDB" id="A0A0A9GBR9"/>
<reference evidence="1" key="2">
    <citation type="journal article" date="2015" name="Data Brief">
        <title>Shoot transcriptome of the giant reed, Arundo donax.</title>
        <authorList>
            <person name="Barrero R.A."/>
            <person name="Guerrero F.D."/>
            <person name="Moolhuijzen P."/>
            <person name="Goolsby J.A."/>
            <person name="Tidwell J."/>
            <person name="Bellgard S.E."/>
            <person name="Bellgard M.I."/>
        </authorList>
    </citation>
    <scope>NUCLEOTIDE SEQUENCE</scope>
    <source>
        <tissue evidence="1">Shoot tissue taken approximately 20 cm above the soil surface</tissue>
    </source>
</reference>
<proteinExistence type="predicted"/>
<sequence>MQLLGTHKVSSFSHLSCYPFRPVKGSDQDLQNERLVHVTNLCVHDLASQGTQQDAQLPSSQMGCLQT</sequence>
<accession>A0A0A9GBR9</accession>
<evidence type="ECO:0000313" key="1">
    <source>
        <dbReference type="EMBL" id="JAE20904.1"/>
    </source>
</evidence>
<dbReference type="EMBL" id="GBRH01176992">
    <property type="protein sequence ID" value="JAE20904.1"/>
    <property type="molecule type" value="Transcribed_RNA"/>
</dbReference>
<protein>
    <submittedName>
        <fullName evidence="1">Uncharacterized protein</fullName>
    </submittedName>
</protein>
<name>A0A0A9GBR9_ARUDO</name>
<reference evidence="1" key="1">
    <citation type="submission" date="2014-09" db="EMBL/GenBank/DDBJ databases">
        <authorList>
            <person name="Magalhaes I.L.F."/>
            <person name="Oliveira U."/>
            <person name="Santos F.R."/>
            <person name="Vidigal T.H.D.A."/>
            <person name="Brescovit A.D."/>
            <person name="Santos A.J."/>
        </authorList>
    </citation>
    <scope>NUCLEOTIDE SEQUENCE</scope>
    <source>
        <tissue evidence="1">Shoot tissue taken approximately 20 cm above the soil surface</tissue>
    </source>
</reference>